<evidence type="ECO:0000256" key="1">
    <source>
        <dbReference type="SAM" id="MobiDB-lite"/>
    </source>
</evidence>
<sequence>MPAITEKLHRFFGGSPVVNLETPLYLPPPGPPPDRIDEKRIYTAPGPPFGSPKHVDFPFLSSEQVITLYNQGFARVCLPPDHPLHDAATALFSTSREFFAKDLHEKEQFHRSNLPSSPCEDGSKGKGQSSEEGWSRVEGEKEMFTFRRNSTCPSDEVVKNARSNVQQLWRECGNFMQEMMQPIETSLELRRGAFGNVVNQECALPADEIHETLLRMFRYERASETRIVSAKHRDIGLLSLVIGSSPGLEVWDNTITRRDPITGVVSDGDWVAIENDDNATQSQGGLTFTFLIGETLTALTNDLYQPGIHRVSVPPADPSSATDESKYRYSLVFALRPYRQATVYTPSLTTAVTGEFKWPRKDDKGVIKTVRSVDLFTRIANMHWSVNDQVAEREAKRMRLEQEREARAQRVLIQS</sequence>
<name>A0A0C3FRQ8_PILCF</name>
<reference evidence="3" key="2">
    <citation type="submission" date="2015-01" db="EMBL/GenBank/DDBJ databases">
        <title>Evolutionary Origins and Diversification of the Mycorrhizal Mutualists.</title>
        <authorList>
            <consortium name="DOE Joint Genome Institute"/>
            <consortium name="Mycorrhizal Genomics Consortium"/>
            <person name="Kohler A."/>
            <person name="Kuo A."/>
            <person name="Nagy L.G."/>
            <person name="Floudas D."/>
            <person name="Copeland A."/>
            <person name="Barry K.W."/>
            <person name="Cichocki N."/>
            <person name="Veneault-Fourrey C."/>
            <person name="LaButti K."/>
            <person name="Lindquist E.A."/>
            <person name="Lipzen A."/>
            <person name="Lundell T."/>
            <person name="Morin E."/>
            <person name="Murat C."/>
            <person name="Riley R."/>
            <person name="Ohm R."/>
            <person name="Sun H."/>
            <person name="Tunlid A."/>
            <person name="Henrissat B."/>
            <person name="Grigoriev I.V."/>
            <person name="Hibbett D.S."/>
            <person name="Martin F."/>
        </authorList>
    </citation>
    <scope>NUCLEOTIDE SEQUENCE [LARGE SCALE GENOMIC DNA]</scope>
    <source>
        <strain evidence="3">F 1598</strain>
    </source>
</reference>
<organism evidence="2 3">
    <name type="scientific">Piloderma croceum (strain F 1598)</name>
    <dbReference type="NCBI Taxonomy" id="765440"/>
    <lineage>
        <taxon>Eukaryota</taxon>
        <taxon>Fungi</taxon>
        <taxon>Dikarya</taxon>
        <taxon>Basidiomycota</taxon>
        <taxon>Agaricomycotina</taxon>
        <taxon>Agaricomycetes</taxon>
        <taxon>Agaricomycetidae</taxon>
        <taxon>Atheliales</taxon>
        <taxon>Atheliaceae</taxon>
        <taxon>Piloderma</taxon>
    </lineage>
</organism>
<dbReference type="AlphaFoldDB" id="A0A0C3FRQ8"/>
<dbReference type="EMBL" id="KN832997">
    <property type="protein sequence ID" value="KIM81841.1"/>
    <property type="molecule type" value="Genomic_DNA"/>
</dbReference>
<dbReference type="InParanoid" id="A0A0C3FRQ8"/>
<dbReference type="InterPro" id="IPR027443">
    <property type="entry name" value="IPNS-like_sf"/>
</dbReference>
<evidence type="ECO:0000313" key="2">
    <source>
        <dbReference type="EMBL" id="KIM81841.1"/>
    </source>
</evidence>
<dbReference type="STRING" id="765440.A0A0C3FRQ8"/>
<dbReference type="HOGENOM" id="CLU_063278_0_0_1"/>
<evidence type="ECO:0008006" key="4">
    <source>
        <dbReference type="Google" id="ProtNLM"/>
    </source>
</evidence>
<evidence type="ECO:0000313" key="3">
    <source>
        <dbReference type="Proteomes" id="UP000054166"/>
    </source>
</evidence>
<keyword evidence="3" id="KW-1185">Reference proteome</keyword>
<dbReference type="OrthoDB" id="288590at2759"/>
<dbReference type="Proteomes" id="UP000054166">
    <property type="component" value="Unassembled WGS sequence"/>
</dbReference>
<gene>
    <name evidence="2" type="ORF">PILCRDRAFT_8500</name>
</gene>
<dbReference type="Gene3D" id="2.60.120.330">
    <property type="entry name" value="B-lactam Antibiotic, Isopenicillin N Synthase, Chain"/>
    <property type="match status" value="1"/>
</dbReference>
<protein>
    <recommendedName>
        <fullName evidence="4">Fe2OG dioxygenase domain-containing protein</fullName>
    </recommendedName>
</protein>
<dbReference type="PANTHER" id="PTHR47990">
    <property type="entry name" value="2-OXOGLUTARATE (2OG) AND FE(II)-DEPENDENT OXYGENASE SUPERFAMILY PROTEIN-RELATED"/>
    <property type="match status" value="1"/>
</dbReference>
<dbReference type="InterPro" id="IPR050231">
    <property type="entry name" value="Iron_ascorbate_oxido_reductase"/>
</dbReference>
<reference evidence="2 3" key="1">
    <citation type="submission" date="2014-04" db="EMBL/GenBank/DDBJ databases">
        <authorList>
            <consortium name="DOE Joint Genome Institute"/>
            <person name="Kuo A."/>
            <person name="Tarkka M."/>
            <person name="Buscot F."/>
            <person name="Kohler A."/>
            <person name="Nagy L.G."/>
            <person name="Floudas D."/>
            <person name="Copeland A."/>
            <person name="Barry K.W."/>
            <person name="Cichocki N."/>
            <person name="Veneault-Fourrey C."/>
            <person name="LaButti K."/>
            <person name="Lindquist E.A."/>
            <person name="Lipzen A."/>
            <person name="Lundell T."/>
            <person name="Morin E."/>
            <person name="Murat C."/>
            <person name="Sun H."/>
            <person name="Tunlid A."/>
            <person name="Henrissat B."/>
            <person name="Grigoriev I.V."/>
            <person name="Hibbett D.S."/>
            <person name="Martin F."/>
            <person name="Nordberg H.P."/>
            <person name="Cantor M.N."/>
            <person name="Hua S.X."/>
        </authorList>
    </citation>
    <scope>NUCLEOTIDE SEQUENCE [LARGE SCALE GENOMIC DNA]</scope>
    <source>
        <strain evidence="2 3">F 1598</strain>
    </source>
</reference>
<feature type="region of interest" description="Disordered" evidence="1">
    <location>
        <begin position="109"/>
        <end position="137"/>
    </location>
</feature>
<dbReference type="SUPFAM" id="SSF51197">
    <property type="entry name" value="Clavaminate synthase-like"/>
    <property type="match status" value="1"/>
</dbReference>
<accession>A0A0C3FRQ8</accession>
<proteinExistence type="predicted"/>